<evidence type="ECO:0000256" key="1">
    <source>
        <dbReference type="SAM" id="MobiDB-lite"/>
    </source>
</evidence>
<keyword evidence="2" id="KW-0812">Transmembrane</keyword>
<feature type="transmembrane region" description="Helical" evidence="2">
    <location>
        <begin position="238"/>
        <end position="256"/>
    </location>
</feature>
<feature type="region of interest" description="Disordered" evidence="1">
    <location>
        <begin position="130"/>
        <end position="195"/>
    </location>
</feature>
<reference evidence="3 4" key="1">
    <citation type="submission" date="2020-02" db="EMBL/GenBank/DDBJ databases">
        <authorList>
            <person name="Ferguson B K."/>
        </authorList>
    </citation>
    <scope>NUCLEOTIDE SEQUENCE [LARGE SCALE GENOMIC DNA]</scope>
</reference>
<evidence type="ECO:0000256" key="2">
    <source>
        <dbReference type="SAM" id="Phobius"/>
    </source>
</evidence>
<organism evidence="3 4">
    <name type="scientific">Trichogramma brassicae</name>
    <dbReference type="NCBI Taxonomy" id="86971"/>
    <lineage>
        <taxon>Eukaryota</taxon>
        <taxon>Metazoa</taxon>
        <taxon>Ecdysozoa</taxon>
        <taxon>Arthropoda</taxon>
        <taxon>Hexapoda</taxon>
        <taxon>Insecta</taxon>
        <taxon>Pterygota</taxon>
        <taxon>Neoptera</taxon>
        <taxon>Endopterygota</taxon>
        <taxon>Hymenoptera</taxon>
        <taxon>Apocrita</taxon>
        <taxon>Proctotrupomorpha</taxon>
        <taxon>Chalcidoidea</taxon>
        <taxon>Trichogrammatidae</taxon>
        <taxon>Trichogramma</taxon>
    </lineage>
</organism>
<sequence>MNVLQRSVAVQASVQKFYVRCRSCNGVLVCESCQWRGMLAAIQCSQFYQFQLAQQLAAAQQFSLWGRLMPVPLVDQQLVGVELENSPASREQTPNSSRCASPNAEAYWRTCIYNQPLNLSMKENSIPLTEEKKKKEQLVDVELENSPASREQTPNSSRCASPIAEDNQPLDLSMKENSTPLTKEKKKKKKKSIKNIPKRSSKNLFDWCFLWRGSSLTGTTDTASYVNGNVGSKYRGTLLGALPAVSFIFFAVFRLFNVIFWNRRITLAWVECQKTRKWNYYFSM</sequence>
<keyword evidence="2" id="KW-1133">Transmembrane helix</keyword>
<name>A0A6H5HT49_9HYME</name>
<proteinExistence type="predicted"/>
<gene>
    <name evidence="3" type="ORF">TBRA_LOCUS201</name>
</gene>
<dbReference type="Proteomes" id="UP000479190">
    <property type="component" value="Unassembled WGS sequence"/>
</dbReference>
<evidence type="ECO:0000313" key="3">
    <source>
        <dbReference type="EMBL" id="CAB0027971.1"/>
    </source>
</evidence>
<keyword evidence="4" id="KW-1185">Reference proteome</keyword>
<dbReference type="AlphaFoldDB" id="A0A6H5HT49"/>
<keyword evidence="2" id="KW-0472">Membrane</keyword>
<evidence type="ECO:0000313" key="4">
    <source>
        <dbReference type="Proteomes" id="UP000479190"/>
    </source>
</evidence>
<accession>A0A6H5HT49</accession>
<dbReference type="EMBL" id="CADCXV010000038">
    <property type="protein sequence ID" value="CAB0027971.1"/>
    <property type="molecule type" value="Genomic_DNA"/>
</dbReference>
<protein>
    <submittedName>
        <fullName evidence="3">Uncharacterized protein</fullName>
    </submittedName>
</protein>
<feature type="compositionally biased region" description="Polar residues" evidence="1">
    <location>
        <begin position="146"/>
        <end position="159"/>
    </location>
</feature>
<feature type="compositionally biased region" description="Basic residues" evidence="1">
    <location>
        <begin position="184"/>
        <end position="195"/>
    </location>
</feature>